<proteinExistence type="predicted"/>
<sequence length="85" mass="9857">MGVVCVAELIIDVDDCLLEEVKKVCEGKGISIDDAINIFLKKVTDDGKLPDEILEELFYCDKNIEYLERKYRDYKEGKLKFINHN</sequence>
<protein>
    <submittedName>
        <fullName evidence="1">Putative toxin-antitoxin system, antitoxin component, ribbon-helix-helix domain protein</fullName>
    </submittedName>
</protein>
<dbReference type="InterPro" id="IPR013321">
    <property type="entry name" value="Arc_rbn_hlx_hlx"/>
</dbReference>
<reference evidence="1 2" key="1">
    <citation type="submission" date="2016-01" db="EMBL/GenBank/DDBJ databases">
        <authorList>
            <person name="Oliw E.H."/>
        </authorList>
    </citation>
    <scope>NUCLEOTIDE SEQUENCE [LARGE SCALE GENOMIC DNA]</scope>
    <source>
        <strain evidence="1 2">CMW7756A</strain>
    </source>
</reference>
<dbReference type="EMBL" id="LRQE01000041">
    <property type="protein sequence ID" value="KXA28715.1"/>
    <property type="molecule type" value="Genomic_DNA"/>
</dbReference>
<dbReference type="Pfam" id="PF04221">
    <property type="entry name" value="RelB"/>
    <property type="match status" value="1"/>
</dbReference>
<evidence type="ECO:0000313" key="2">
    <source>
        <dbReference type="Proteomes" id="UP000070174"/>
    </source>
</evidence>
<dbReference type="AlphaFoldDB" id="A0A133PJJ0"/>
<dbReference type="GO" id="GO:0006355">
    <property type="term" value="P:regulation of DNA-templated transcription"/>
    <property type="evidence" value="ECO:0007669"/>
    <property type="project" value="InterPro"/>
</dbReference>
<accession>A0A133PJJ0</accession>
<dbReference type="Gene3D" id="1.10.1220.10">
    <property type="entry name" value="Met repressor-like"/>
    <property type="match status" value="1"/>
</dbReference>
<name>A0A133PJJ0_9FIRM</name>
<dbReference type="InterPro" id="IPR007337">
    <property type="entry name" value="RelB/DinJ"/>
</dbReference>
<dbReference type="PATRIC" id="fig|54005.3.peg.1673"/>
<comment type="caution">
    <text evidence="1">The sequence shown here is derived from an EMBL/GenBank/DDBJ whole genome shotgun (WGS) entry which is preliminary data.</text>
</comment>
<organism evidence="1">
    <name type="scientific">Peptoniphilus harei</name>
    <dbReference type="NCBI Taxonomy" id="54005"/>
    <lineage>
        <taxon>Bacteria</taxon>
        <taxon>Bacillati</taxon>
        <taxon>Bacillota</taxon>
        <taxon>Tissierellia</taxon>
        <taxon>Tissierellales</taxon>
        <taxon>Peptoniphilaceae</taxon>
        <taxon>Peptoniphilus</taxon>
    </lineage>
</organism>
<evidence type="ECO:0000313" key="1">
    <source>
        <dbReference type="EMBL" id="KXA28715.1"/>
    </source>
</evidence>
<dbReference type="Proteomes" id="UP000070174">
    <property type="component" value="Unassembled WGS sequence"/>
</dbReference>
<gene>
    <name evidence="1" type="ORF">HMPREF3229_01711</name>
</gene>